<proteinExistence type="predicted"/>
<dbReference type="RefSeq" id="WP_119884105.1">
    <property type="nucleotide sequence ID" value="NZ_CP032418.1"/>
</dbReference>
<evidence type="ECO:0000256" key="1">
    <source>
        <dbReference type="SAM" id="MobiDB-lite"/>
    </source>
</evidence>
<feature type="region of interest" description="Disordered" evidence="1">
    <location>
        <begin position="171"/>
        <end position="213"/>
    </location>
</feature>
<feature type="transmembrane region" description="Helical" evidence="2">
    <location>
        <begin position="106"/>
        <end position="130"/>
    </location>
</feature>
<evidence type="ECO:0000256" key="2">
    <source>
        <dbReference type="SAM" id="Phobius"/>
    </source>
</evidence>
<dbReference type="KEGG" id="paek:D3873_11295"/>
<evidence type="ECO:0000259" key="3">
    <source>
        <dbReference type="Pfam" id="PF13273"/>
    </source>
</evidence>
<sequence length="213" mass="23915">MVNRTGEVALSVIATILNMLVLGLLLLGVLGTQSMNVDEFNQEMSAQLQTADPTLSEAEIQQGLELFGNVFGVVGWVLIVLLAISIILSLLGIAKATKNRSPKSAGFLFILAGLFSGIILLAPILLYIAAIMCFVRKARVEDQYYDTYSRERVVEEPVYRKDERYMDDTVTRREEYVEPTRNEETPPLRNESGLYNDGVNEENTTVNRDEYRK</sequence>
<protein>
    <submittedName>
        <fullName evidence="4">DUF4064 domain-containing protein</fullName>
    </submittedName>
</protein>
<reference evidence="5" key="1">
    <citation type="submission" date="2018-09" db="EMBL/GenBank/DDBJ databases">
        <authorList>
            <person name="Zhu H."/>
        </authorList>
    </citation>
    <scope>NUCLEOTIDE SEQUENCE [LARGE SCALE GENOMIC DNA]</scope>
    <source>
        <strain evidence="5">K2R23-3</strain>
    </source>
</reference>
<keyword evidence="5" id="KW-1185">Reference proteome</keyword>
<dbReference type="InterPro" id="IPR025273">
    <property type="entry name" value="DUF4064"/>
</dbReference>
<name>A0A385YXR1_9BACL</name>
<keyword evidence="2" id="KW-0812">Transmembrane</keyword>
<gene>
    <name evidence="4" type="ORF">D3873_11295</name>
</gene>
<evidence type="ECO:0000313" key="4">
    <source>
        <dbReference type="EMBL" id="AYC30388.1"/>
    </source>
</evidence>
<feature type="compositionally biased region" description="Basic and acidic residues" evidence="1">
    <location>
        <begin position="171"/>
        <end position="186"/>
    </location>
</feature>
<dbReference type="EMBL" id="CP032418">
    <property type="protein sequence ID" value="AYC30388.1"/>
    <property type="molecule type" value="Genomic_DNA"/>
</dbReference>
<evidence type="ECO:0000313" key="5">
    <source>
        <dbReference type="Proteomes" id="UP000265725"/>
    </source>
</evidence>
<feature type="domain" description="DUF4064" evidence="3">
    <location>
        <begin position="3"/>
        <end position="118"/>
    </location>
</feature>
<dbReference type="OrthoDB" id="2357232at2"/>
<feature type="transmembrane region" description="Helical" evidence="2">
    <location>
        <begin position="73"/>
        <end position="94"/>
    </location>
</feature>
<accession>A0A385YXR1</accession>
<keyword evidence="2" id="KW-0472">Membrane</keyword>
<dbReference type="Proteomes" id="UP000265725">
    <property type="component" value="Chromosome"/>
</dbReference>
<dbReference type="Pfam" id="PF13273">
    <property type="entry name" value="DUF4064"/>
    <property type="match status" value="1"/>
</dbReference>
<keyword evidence="2" id="KW-1133">Transmembrane helix</keyword>
<dbReference type="AlphaFoldDB" id="A0A385YXR1"/>
<feature type="transmembrane region" description="Helical" evidence="2">
    <location>
        <begin position="12"/>
        <end position="31"/>
    </location>
</feature>
<organism evidence="4 5">
    <name type="scientific">Paenisporosarcina cavernae</name>
    <dbReference type="NCBI Taxonomy" id="2320858"/>
    <lineage>
        <taxon>Bacteria</taxon>
        <taxon>Bacillati</taxon>
        <taxon>Bacillota</taxon>
        <taxon>Bacilli</taxon>
        <taxon>Bacillales</taxon>
        <taxon>Caryophanaceae</taxon>
        <taxon>Paenisporosarcina</taxon>
    </lineage>
</organism>